<reference evidence="14" key="1">
    <citation type="submission" date="2009-04" db="EMBL/GenBank/DDBJ databases">
        <authorList>
            <person name="Weinstock G."/>
            <person name="Sodergren E."/>
            <person name="Clifton S."/>
            <person name="Fulton L."/>
            <person name="Fulton B."/>
            <person name="Courtney L."/>
            <person name="Fronick C."/>
            <person name="Harrison M."/>
            <person name="Strong C."/>
            <person name="Farmer C."/>
            <person name="Delahaunty K."/>
            <person name="Markovic C."/>
            <person name="Hall O."/>
            <person name="Minx P."/>
            <person name="Tomlinson C."/>
            <person name="Mitreva M."/>
            <person name="Nelson J."/>
            <person name="Hou S."/>
            <person name="Wollam A."/>
            <person name="Pepin K.H."/>
            <person name="Johnson M."/>
            <person name="Bhonagiri V."/>
            <person name="Nash W.E."/>
            <person name="Warren W."/>
            <person name="Chinwalla A."/>
            <person name="Mardis E.R."/>
            <person name="Wilson R.K."/>
        </authorList>
    </citation>
    <scope>NUCLEOTIDE SEQUENCE [LARGE SCALE GENOMIC DNA]</scope>
    <source>
        <strain evidence="14">DSM 14600</strain>
    </source>
</reference>
<evidence type="ECO:0000256" key="4">
    <source>
        <dbReference type="ARBA" id="ARBA00012728"/>
    </source>
</evidence>
<accession>C4GDM6</accession>
<dbReference type="InterPro" id="IPR016055">
    <property type="entry name" value="A-D-PHexomutase_a/b/a-I/II/III"/>
</dbReference>
<dbReference type="HOGENOM" id="CLU_016950_0_0_9"/>
<dbReference type="eggNOG" id="COG1109">
    <property type="taxonomic scope" value="Bacteria"/>
</dbReference>
<dbReference type="SUPFAM" id="SSF55957">
    <property type="entry name" value="Phosphoglucomutase, C-terminal domain"/>
    <property type="match status" value="1"/>
</dbReference>
<dbReference type="GO" id="GO:0005975">
    <property type="term" value="P:carbohydrate metabolic process"/>
    <property type="evidence" value="ECO:0007669"/>
    <property type="project" value="InterPro"/>
</dbReference>
<dbReference type="PROSITE" id="PS00710">
    <property type="entry name" value="PGM_PMM"/>
    <property type="match status" value="1"/>
</dbReference>
<dbReference type="GO" id="GO:0006166">
    <property type="term" value="P:purine ribonucleoside salvage"/>
    <property type="evidence" value="ECO:0007669"/>
    <property type="project" value="TreeGrafter"/>
</dbReference>
<comment type="caution">
    <text evidence="14">The sequence shown here is derived from an EMBL/GenBank/DDBJ whole genome shotgun (WGS) entry which is preliminary data.</text>
</comment>
<dbReference type="GO" id="GO:0004614">
    <property type="term" value="F:phosphoglucomutase activity"/>
    <property type="evidence" value="ECO:0007669"/>
    <property type="project" value="UniProtKB-EC"/>
</dbReference>
<evidence type="ECO:0000259" key="13">
    <source>
        <dbReference type="Pfam" id="PF02880"/>
    </source>
</evidence>
<dbReference type="SUPFAM" id="SSF53738">
    <property type="entry name" value="Phosphoglucomutase, first 3 domains"/>
    <property type="match status" value="3"/>
</dbReference>
<comment type="similarity">
    <text evidence="3">Belongs to the phosphohexose mutase family.</text>
</comment>
<dbReference type="InterPro" id="IPR005844">
    <property type="entry name" value="A-D-PHexomutase_a/b/a-I"/>
</dbReference>
<dbReference type="GO" id="GO:0000287">
    <property type="term" value="F:magnesium ion binding"/>
    <property type="evidence" value="ECO:0007669"/>
    <property type="project" value="InterPro"/>
</dbReference>
<dbReference type="Pfam" id="PF02880">
    <property type="entry name" value="PGM_PMM_III"/>
    <property type="match status" value="1"/>
</dbReference>
<evidence type="ECO:0000313" key="15">
    <source>
        <dbReference type="Proteomes" id="UP000003494"/>
    </source>
</evidence>
<feature type="region of interest" description="Disordered" evidence="9">
    <location>
        <begin position="369"/>
        <end position="389"/>
    </location>
</feature>
<dbReference type="Pfam" id="PF00408">
    <property type="entry name" value="PGM_PMM_IV"/>
    <property type="match status" value="1"/>
</dbReference>
<dbReference type="CDD" id="cd05799">
    <property type="entry name" value="PGM2"/>
    <property type="match status" value="1"/>
</dbReference>
<dbReference type="GO" id="GO:0008973">
    <property type="term" value="F:phosphopentomutase activity"/>
    <property type="evidence" value="ECO:0007669"/>
    <property type="project" value="TreeGrafter"/>
</dbReference>
<dbReference type="Pfam" id="PF02878">
    <property type="entry name" value="PGM_PMM_I"/>
    <property type="match status" value="1"/>
</dbReference>
<proteinExistence type="inferred from homology"/>
<evidence type="ECO:0000256" key="2">
    <source>
        <dbReference type="ARBA" id="ARBA00001946"/>
    </source>
</evidence>
<dbReference type="InterPro" id="IPR036900">
    <property type="entry name" value="A-D-PHexomutase_C_sf"/>
</dbReference>
<dbReference type="InterPro" id="IPR005846">
    <property type="entry name" value="A-D-PHexomutase_a/b/a-III"/>
</dbReference>
<dbReference type="PANTHER" id="PTHR45745:SF1">
    <property type="entry name" value="PHOSPHOGLUCOMUTASE 2B-RELATED"/>
    <property type="match status" value="1"/>
</dbReference>
<evidence type="ECO:0000256" key="6">
    <source>
        <dbReference type="ARBA" id="ARBA00022723"/>
    </source>
</evidence>
<dbReference type="InterPro" id="IPR016066">
    <property type="entry name" value="A-D-PHexomutase_CS"/>
</dbReference>
<evidence type="ECO:0000259" key="12">
    <source>
        <dbReference type="Pfam" id="PF02879"/>
    </source>
</evidence>
<comment type="catalytic activity">
    <reaction evidence="1">
        <text>alpha-D-glucose 1-phosphate = alpha-D-glucose 6-phosphate</text>
        <dbReference type="Rhea" id="RHEA:23536"/>
        <dbReference type="ChEBI" id="CHEBI:58225"/>
        <dbReference type="ChEBI" id="CHEBI:58601"/>
        <dbReference type="EC" id="5.4.2.2"/>
    </reaction>
</comment>
<keyword evidence="5" id="KW-0597">Phosphoprotein</keyword>
<keyword evidence="7" id="KW-0460">Magnesium</keyword>
<evidence type="ECO:0000256" key="1">
    <source>
        <dbReference type="ARBA" id="ARBA00000443"/>
    </source>
</evidence>
<dbReference type="InterPro" id="IPR005843">
    <property type="entry name" value="A-D-PHexomutase_C"/>
</dbReference>
<dbReference type="Pfam" id="PF02879">
    <property type="entry name" value="PGM_PMM_II"/>
    <property type="match status" value="1"/>
</dbReference>
<dbReference type="AlphaFoldDB" id="C4GDM6"/>
<evidence type="ECO:0000259" key="11">
    <source>
        <dbReference type="Pfam" id="PF02878"/>
    </source>
</evidence>
<dbReference type="Gene3D" id="3.40.120.10">
    <property type="entry name" value="Alpha-D-Glucose-1,6-Bisphosphate, subunit A, domain 3"/>
    <property type="match status" value="3"/>
</dbReference>
<keyword evidence="15" id="KW-1185">Reference proteome</keyword>
<feature type="domain" description="Alpha-D-phosphohexomutase alpha/beta/alpha" evidence="11">
    <location>
        <begin position="64"/>
        <end position="208"/>
    </location>
</feature>
<evidence type="ECO:0000256" key="5">
    <source>
        <dbReference type="ARBA" id="ARBA00022553"/>
    </source>
</evidence>
<dbReference type="PANTHER" id="PTHR45745">
    <property type="entry name" value="PHOSPHOMANNOMUTASE 45A"/>
    <property type="match status" value="1"/>
</dbReference>
<dbReference type="Proteomes" id="UP000003494">
    <property type="component" value="Unassembled WGS sequence"/>
</dbReference>
<gene>
    <name evidence="14" type="ORF">GCWU000342_02200</name>
</gene>
<dbReference type="EC" id="5.4.2.2" evidence="4"/>
<evidence type="ECO:0000256" key="3">
    <source>
        <dbReference type="ARBA" id="ARBA00010231"/>
    </source>
</evidence>
<evidence type="ECO:0000313" key="14">
    <source>
        <dbReference type="EMBL" id="EEP27505.1"/>
    </source>
</evidence>
<comment type="cofactor">
    <cofactor evidence="2">
        <name>Mg(2+)</name>
        <dbReference type="ChEBI" id="CHEBI:18420"/>
    </cofactor>
</comment>
<dbReference type="STRING" id="626523.GCWU000342_02200"/>
<feature type="domain" description="Alpha-D-phosphohexomutase alpha/beta/alpha" evidence="13">
    <location>
        <begin position="413"/>
        <end position="514"/>
    </location>
</feature>
<evidence type="ECO:0000259" key="10">
    <source>
        <dbReference type="Pfam" id="PF00408"/>
    </source>
</evidence>
<evidence type="ECO:0000256" key="8">
    <source>
        <dbReference type="ARBA" id="ARBA00023235"/>
    </source>
</evidence>
<keyword evidence="8" id="KW-0413">Isomerase</keyword>
<protein>
    <recommendedName>
        <fullName evidence="4">phosphoglucomutase (alpha-D-glucose-1,6-bisphosphate-dependent)</fullName>
        <ecNumber evidence="4">5.4.2.2</ecNumber>
    </recommendedName>
</protein>
<organism evidence="14 15">
    <name type="scientific">Shuttleworthella satelles DSM 14600</name>
    <dbReference type="NCBI Taxonomy" id="626523"/>
    <lineage>
        <taxon>Bacteria</taxon>
        <taxon>Bacillati</taxon>
        <taxon>Bacillota</taxon>
        <taxon>Clostridia</taxon>
        <taxon>Lachnospirales</taxon>
        <taxon>Lachnospiraceae</taxon>
        <taxon>Shuttleworthella</taxon>
    </lineage>
</organism>
<keyword evidence="6" id="KW-0479">Metal-binding</keyword>
<feature type="domain" description="Alpha-D-phosphohexomutase alpha/beta/alpha" evidence="12">
    <location>
        <begin position="235"/>
        <end position="337"/>
    </location>
</feature>
<dbReference type="InterPro" id="IPR005845">
    <property type="entry name" value="A-D-PHexomutase_a/b/a-II"/>
</dbReference>
<dbReference type="Gene3D" id="3.30.310.50">
    <property type="entry name" value="Alpha-D-phosphohexomutase, C-terminal domain"/>
    <property type="match status" value="1"/>
</dbReference>
<evidence type="ECO:0000256" key="7">
    <source>
        <dbReference type="ARBA" id="ARBA00022842"/>
    </source>
</evidence>
<feature type="domain" description="Alpha-D-phosphohexomutase C-terminal" evidence="10">
    <location>
        <begin position="570"/>
        <end position="609"/>
    </location>
</feature>
<dbReference type="EMBL" id="ACIP02000007">
    <property type="protein sequence ID" value="EEP27505.1"/>
    <property type="molecule type" value="Genomic_DNA"/>
</dbReference>
<name>C4GDM6_9FIRM</name>
<sequence length="628" mass="70142">MGGWERGSKQRRIRPAGEEINMNAREEYERWLNQLPAKDPLRRELEQIRGKEDQIRDRFYQTISFGTAGLRGICGAGTNRMNVLTVGRATRGIADYILSYDRQHPEDKVCDRGVAIAYDCRYHSKEFANLAAEIFAANGIRAYNFPSLRPTPELSFAIRRLGCVAGINLTASHNPREYNGYKAYWLDGAQISGQVSEGMQASIERHDFFENFTRPDDPVVKRKEIVMLGEEMDRDYLSYVTSLYCHGKEKLKLDLLMVYTPLNGAGRIPVETLAKERGFTGFYMVKEQADPDPEFTTVVYPNPEDPKAFSYAEELGKRKGAAVLIATDPDADRMAIEIQDGQGGYRFLNGNQTGALLIHYLAQGLRSEEDRCPKAQEGSGEISSDTRASGRDIDEMLAERENPSDAGNGSRGSYAMIKSIVTSDFGAAICRAHGIEVYEALTGFKNICGRIPELEKRGISYFFGYEESIGCAPGSFVRDKDGVAAAMLVAEMAAYYAGCGKSLGQVLEELYQTYGYFVDHPVSLVLKGEEGSARIARIMAYFRANAFESFGGLPLAQTIDYRDGYEDIPPANVLKYVMEDGSWFAMRPSGTEPKLKFYFYTRKREEAAAKSRVEELAKAVLKLTESIL</sequence>
<evidence type="ECO:0000256" key="9">
    <source>
        <dbReference type="SAM" id="MobiDB-lite"/>
    </source>
</evidence>